<sequence>MHFQFLVEDDSTNKLIDAVMIKLLRKYSEKKITFDCKAFKGIGGFVKKGKPLEQKTGKLLNDLPMYLRAFNRELSYWDKAALVIVLDNDKRDTTQFRKQLENMAIQNKIQIDHVFCIAIKEMEAWLLGDLNAIEAAYPQVRKTYIRSYTQDGICDTWEVLANMIYRDCLYNCVL</sequence>
<dbReference type="Pfam" id="PF14103">
    <property type="entry name" value="DUF4276"/>
    <property type="match status" value="1"/>
</dbReference>
<comment type="caution">
    <text evidence="1">The sequence shown here is derived from an EMBL/GenBank/DDBJ whole genome shotgun (WGS) entry which is preliminary data.</text>
</comment>
<protein>
    <submittedName>
        <fullName evidence="1">DUF4276 family protein</fullName>
    </submittedName>
</protein>
<gene>
    <name evidence="1" type="ORF">DXC51_02585</name>
</gene>
<organism evidence="1 2">
    <name type="scientific">Eisenbergiella massiliensis</name>
    <dbReference type="NCBI Taxonomy" id="1720294"/>
    <lineage>
        <taxon>Bacteria</taxon>
        <taxon>Bacillati</taxon>
        <taxon>Bacillota</taxon>
        <taxon>Clostridia</taxon>
        <taxon>Lachnospirales</taxon>
        <taxon>Lachnospiraceae</taxon>
        <taxon>Eisenbergiella</taxon>
    </lineage>
</organism>
<dbReference type="Proteomes" id="UP000260812">
    <property type="component" value="Unassembled WGS sequence"/>
</dbReference>
<evidence type="ECO:0000313" key="2">
    <source>
        <dbReference type="Proteomes" id="UP000260812"/>
    </source>
</evidence>
<dbReference type="AlphaFoldDB" id="A0A3E3IDT5"/>
<dbReference type="RefSeq" id="WP_117543580.1">
    <property type="nucleotide sequence ID" value="NZ_QVLV01000001.1"/>
</dbReference>
<name>A0A3E3IDT5_9FIRM</name>
<accession>A0A3E3IDT5</accession>
<dbReference type="EMBL" id="QVLV01000001">
    <property type="protein sequence ID" value="RGE65217.1"/>
    <property type="molecule type" value="Genomic_DNA"/>
</dbReference>
<dbReference type="GeneID" id="97985797"/>
<reference evidence="1" key="1">
    <citation type="submission" date="2018-08" db="EMBL/GenBank/DDBJ databases">
        <title>A genome reference for cultivated species of the human gut microbiota.</title>
        <authorList>
            <person name="Zou Y."/>
            <person name="Xue W."/>
            <person name="Luo G."/>
        </authorList>
    </citation>
    <scope>NUCLEOTIDE SEQUENCE [LARGE SCALE GENOMIC DNA]</scope>
    <source>
        <strain evidence="1">TF05-5AC</strain>
    </source>
</reference>
<dbReference type="InterPro" id="IPR025455">
    <property type="entry name" value="DUF4276"/>
</dbReference>
<evidence type="ECO:0000313" key="1">
    <source>
        <dbReference type="EMBL" id="RGE65217.1"/>
    </source>
</evidence>
<proteinExistence type="predicted"/>
<keyword evidence="2" id="KW-1185">Reference proteome</keyword>